<evidence type="ECO:0000256" key="1">
    <source>
        <dbReference type="SAM" id="MobiDB-lite"/>
    </source>
</evidence>
<dbReference type="AlphaFoldDB" id="A0A081N022"/>
<feature type="non-terminal residue" evidence="2">
    <location>
        <position position="1"/>
    </location>
</feature>
<evidence type="ECO:0000313" key="2">
    <source>
        <dbReference type="EMBL" id="KEQ11795.1"/>
    </source>
</evidence>
<name>A0A081N022_9GAMM</name>
<feature type="compositionally biased region" description="Basic and acidic residues" evidence="1">
    <location>
        <begin position="113"/>
        <end position="128"/>
    </location>
</feature>
<organism evidence="2 3">
    <name type="scientific">Endozoicomonas numazuensis</name>
    <dbReference type="NCBI Taxonomy" id="1137799"/>
    <lineage>
        <taxon>Bacteria</taxon>
        <taxon>Pseudomonadati</taxon>
        <taxon>Pseudomonadota</taxon>
        <taxon>Gammaproteobacteria</taxon>
        <taxon>Oceanospirillales</taxon>
        <taxon>Endozoicomonadaceae</taxon>
        <taxon>Endozoicomonas</taxon>
    </lineage>
</organism>
<proteinExistence type="predicted"/>
<keyword evidence="3" id="KW-1185">Reference proteome</keyword>
<dbReference type="Proteomes" id="UP000028073">
    <property type="component" value="Unassembled WGS sequence"/>
</dbReference>
<reference evidence="2 3" key="1">
    <citation type="submission" date="2014-06" db="EMBL/GenBank/DDBJ databases">
        <title>Whole Genome Sequences of Three Symbiotic Endozoicomonas Bacteria.</title>
        <authorList>
            <person name="Neave M.J."/>
            <person name="Apprill A."/>
            <person name="Voolstra C.R."/>
        </authorList>
    </citation>
    <scope>NUCLEOTIDE SEQUENCE [LARGE SCALE GENOMIC DNA]</scope>
    <source>
        <strain evidence="2 3">DSM 25634</strain>
    </source>
</reference>
<dbReference type="eggNOG" id="ENOG50344GW">
    <property type="taxonomic scope" value="Bacteria"/>
</dbReference>
<comment type="caution">
    <text evidence="2">The sequence shown here is derived from an EMBL/GenBank/DDBJ whole genome shotgun (WGS) entry which is preliminary data.</text>
</comment>
<dbReference type="EMBL" id="JOKH01000012">
    <property type="protein sequence ID" value="KEQ11795.1"/>
    <property type="molecule type" value="Genomic_DNA"/>
</dbReference>
<feature type="region of interest" description="Disordered" evidence="1">
    <location>
        <begin position="113"/>
        <end position="150"/>
    </location>
</feature>
<dbReference type="RefSeq" id="WP_034843142.1">
    <property type="nucleotide sequence ID" value="NZ_JOKH01000012.1"/>
</dbReference>
<gene>
    <name evidence="2" type="ORF">GZ78_28525</name>
</gene>
<accession>A0A081N022</accession>
<protein>
    <submittedName>
        <fullName evidence="2">Uncharacterized protein</fullName>
    </submittedName>
</protein>
<evidence type="ECO:0000313" key="3">
    <source>
        <dbReference type="Proteomes" id="UP000028073"/>
    </source>
</evidence>
<sequence>NLVRISYQHFPEGTEQVLNALNHINSGIDAVVEFIDDSTENRVSASWQQLDETTQARILGAGKVLSVLVPVARVKTLAELTRAPSPALKKDGWHPDSVEARHKEWQAHYGGREIYENPGHHDPKDKSNRYNRTKSVLPKNHEQLWKKSTLAKDGNRWTKIGNGKKAVYHRFQNDGNGNWHWNGSTDGKTASGETREISISNVPTEVQRW</sequence>